<dbReference type="GO" id="GO:0010906">
    <property type="term" value="P:regulation of glucose metabolic process"/>
    <property type="evidence" value="ECO:0007669"/>
    <property type="project" value="TreeGrafter"/>
</dbReference>
<evidence type="ECO:0000256" key="7">
    <source>
        <dbReference type="RuleBase" id="RU366032"/>
    </source>
</evidence>
<evidence type="ECO:0000256" key="2">
    <source>
        <dbReference type="ARBA" id="ARBA00022679"/>
    </source>
</evidence>
<accession>A0A180H2E9</accession>
<protein>
    <recommendedName>
        <fullName evidence="7">Protein-serine/threonine kinase</fullName>
        <ecNumber evidence="7">2.7.11.-</ecNumber>
    </recommendedName>
</protein>
<dbReference type="GO" id="GO:0005759">
    <property type="term" value="C:mitochondrial matrix"/>
    <property type="evidence" value="ECO:0007669"/>
    <property type="project" value="UniProtKB-SubCell"/>
</dbReference>
<name>A0A180H2E9_PUCT1</name>
<dbReference type="SUPFAM" id="SSF55874">
    <property type="entry name" value="ATPase domain of HSP90 chaperone/DNA topoisomerase II/histidine kinase"/>
    <property type="match status" value="1"/>
</dbReference>
<evidence type="ECO:0000256" key="4">
    <source>
        <dbReference type="ARBA" id="ARBA00022777"/>
    </source>
</evidence>
<dbReference type="OrthoDB" id="3264224at2759"/>
<dbReference type="EC" id="2.7.11.-" evidence="7"/>
<dbReference type="Gene3D" id="1.20.140.20">
    <property type="entry name" value="Alpha-ketoacid/pyruvate dehydrogenase kinase, N-terminal domain"/>
    <property type="match status" value="1"/>
</dbReference>
<evidence type="ECO:0000256" key="6">
    <source>
        <dbReference type="ARBA" id="ARBA00023128"/>
    </source>
</evidence>
<dbReference type="EnsemblFungi" id="PTTG_06139-t43_1">
    <property type="protein sequence ID" value="PTTG_06139-t43_1-p1"/>
    <property type="gene ID" value="PTTG_06139"/>
</dbReference>
<reference evidence="9" key="2">
    <citation type="submission" date="2016-05" db="EMBL/GenBank/DDBJ databases">
        <title>Comparative analysis highlights variable genome content of wheat rusts and divergence of the mating loci.</title>
        <authorList>
            <person name="Cuomo C.A."/>
            <person name="Bakkeren G."/>
            <person name="Szabo L."/>
            <person name="Khalil H."/>
            <person name="Joly D."/>
            <person name="Goldberg J."/>
            <person name="Young S."/>
            <person name="Zeng Q."/>
            <person name="Fellers J."/>
        </authorList>
    </citation>
    <scope>NUCLEOTIDE SEQUENCE [LARGE SCALE GENOMIC DNA]</scope>
    <source>
        <strain evidence="9">1-1 BBBD Race 1</strain>
    </source>
</reference>
<keyword evidence="11" id="KW-1185">Reference proteome</keyword>
<dbReference type="GO" id="GO:0005524">
    <property type="term" value="F:ATP binding"/>
    <property type="evidence" value="ECO:0007669"/>
    <property type="project" value="UniProtKB-UniRule"/>
</dbReference>
<comment type="similarity">
    <text evidence="1 7">Belongs to the PDK/BCKDK protein kinase family.</text>
</comment>
<reference evidence="9" key="1">
    <citation type="submission" date="2009-11" db="EMBL/GenBank/DDBJ databases">
        <authorList>
            <consortium name="The Broad Institute Genome Sequencing Platform"/>
            <person name="Ward D."/>
            <person name="Feldgarden M."/>
            <person name="Earl A."/>
            <person name="Young S.K."/>
            <person name="Zeng Q."/>
            <person name="Koehrsen M."/>
            <person name="Alvarado L."/>
            <person name="Berlin A."/>
            <person name="Bochicchio J."/>
            <person name="Borenstein D."/>
            <person name="Chapman S.B."/>
            <person name="Chen Z."/>
            <person name="Engels R."/>
            <person name="Freedman E."/>
            <person name="Gellesch M."/>
            <person name="Goldberg J."/>
            <person name="Griggs A."/>
            <person name="Gujja S."/>
            <person name="Heilman E."/>
            <person name="Heiman D."/>
            <person name="Hepburn T."/>
            <person name="Howarth C."/>
            <person name="Jen D."/>
            <person name="Larson L."/>
            <person name="Lewis B."/>
            <person name="Mehta T."/>
            <person name="Park D."/>
            <person name="Pearson M."/>
            <person name="Roberts A."/>
            <person name="Saif S."/>
            <person name="Shea T."/>
            <person name="Shenoy N."/>
            <person name="Sisk P."/>
            <person name="Stolte C."/>
            <person name="Sykes S."/>
            <person name="Thomson T."/>
            <person name="Walk T."/>
            <person name="White J."/>
            <person name="Yandava C."/>
            <person name="Izard J."/>
            <person name="Baranova O.V."/>
            <person name="Blanton J.M."/>
            <person name="Tanner A.C."/>
            <person name="Dewhirst F.E."/>
            <person name="Haas B."/>
            <person name="Nusbaum C."/>
            <person name="Birren B."/>
        </authorList>
    </citation>
    <scope>NUCLEOTIDE SEQUENCE [LARGE SCALE GENOMIC DNA]</scope>
    <source>
        <strain evidence="9">1-1 BBBD Race 1</strain>
    </source>
</reference>
<reference evidence="10 11" key="3">
    <citation type="journal article" date="2017" name="G3 (Bethesda)">
        <title>Comparative analysis highlights variable genome content of wheat rusts and divergence of the mating loci.</title>
        <authorList>
            <person name="Cuomo C.A."/>
            <person name="Bakkeren G."/>
            <person name="Khalil H.B."/>
            <person name="Panwar V."/>
            <person name="Joly D."/>
            <person name="Linning R."/>
            <person name="Sakthikumar S."/>
            <person name="Song X."/>
            <person name="Adiconis X."/>
            <person name="Fan L."/>
            <person name="Goldberg J.M."/>
            <person name="Levin J.Z."/>
            <person name="Young S."/>
            <person name="Zeng Q."/>
            <person name="Anikster Y."/>
            <person name="Bruce M."/>
            <person name="Wang M."/>
            <person name="Yin C."/>
            <person name="McCallum B."/>
            <person name="Szabo L.J."/>
            <person name="Hulbert S."/>
            <person name="Chen X."/>
            <person name="Fellers J.P."/>
        </authorList>
    </citation>
    <scope>NUCLEOTIDE SEQUENCE</scope>
    <source>
        <strain evidence="10">isolate 1-1 / race 1 (BBBD)</strain>
        <strain evidence="11">Isolate 1-1 / race 1 (BBBD)</strain>
    </source>
</reference>
<keyword evidence="2 7" id="KW-0808">Transferase</keyword>
<evidence type="ECO:0000256" key="3">
    <source>
        <dbReference type="ARBA" id="ARBA00022741"/>
    </source>
</evidence>
<reference evidence="10" key="4">
    <citation type="submission" date="2025-05" db="UniProtKB">
        <authorList>
            <consortium name="EnsemblFungi"/>
        </authorList>
    </citation>
    <scope>IDENTIFICATION</scope>
    <source>
        <strain evidence="10">isolate 1-1 / race 1 (BBBD)</strain>
    </source>
</reference>
<evidence type="ECO:0000256" key="1">
    <source>
        <dbReference type="ARBA" id="ARBA00006155"/>
    </source>
</evidence>
<comment type="subcellular location">
    <subcellularLocation>
        <location evidence="7">Mitochondrion matrix</location>
    </subcellularLocation>
</comment>
<proteinExistence type="inferred from homology"/>
<dbReference type="AlphaFoldDB" id="A0A180H2E9"/>
<dbReference type="Gene3D" id="3.30.565.10">
    <property type="entry name" value="Histidine kinase-like ATPase, C-terminal domain"/>
    <property type="match status" value="1"/>
</dbReference>
<dbReference type="PANTHER" id="PTHR11947">
    <property type="entry name" value="PYRUVATE DEHYDROGENASE KINASE"/>
    <property type="match status" value="1"/>
</dbReference>
<dbReference type="GO" id="GO:0004740">
    <property type="term" value="F:pyruvate dehydrogenase (acetyl-transferring) kinase activity"/>
    <property type="evidence" value="ECO:0007669"/>
    <property type="project" value="TreeGrafter"/>
</dbReference>
<keyword evidence="6 7" id="KW-0496">Mitochondrion</keyword>
<evidence type="ECO:0000313" key="9">
    <source>
        <dbReference type="EMBL" id="OAV99175.1"/>
    </source>
</evidence>
<organism evidence="9">
    <name type="scientific">Puccinia triticina (isolate 1-1 / race 1 (BBBD))</name>
    <name type="common">Brown leaf rust fungus</name>
    <dbReference type="NCBI Taxonomy" id="630390"/>
    <lineage>
        <taxon>Eukaryota</taxon>
        <taxon>Fungi</taxon>
        <taxon>Dikarya</taxon>
        <taxon>Basidiomycota</taxon>
        <taxon>Pucciniomycotina</taxon>
        <taxon>Pucciniomycetes</taxon>
        <taxon>Pucciniales</taxon>
        <taxon>Pucciniaceae</taxon>
        <taxon>Puccinia</taxon>
    </lineage>
</organism>
<dbReference type="InterPro" id="IPR036784">
    <property type="entry name" value="AK/P_DHK_N_sf"/>
</dbReference>
<dbReference type="EMBL" id="ADAS02000004">
    <property type="protein sequence ID" value="OAV99175.1"/>
    <property type="molecule type" value="Genomic_DNA"/>
</dbReference>
<keyword evidence="4 7" id="KW-0418">Kinase</keyword>
<sequence>MSVWTVNRWRLGISSWSTRPRTMIPKFNRPSLSSSLSRQFSFSALRQASPRNENAPKINFYSNSHVLRYAEMEAAPFSLRQLIFFGKVLGRQGSNAKEFDHNLMQGANFTRVQLAIRLARQIREFQSLPYIVTSNPYLTETYQIYAEAFEKIRSYPEIRCRLDNQKWCQFLENLLNEHKVVIPKLAIGVAESRSHLTNSQIEQFMTRMLYSRISRRVLAEHHIALTRQFQADSPSEPSSHNFRYLGVIDTELEVGTVVERCVELAQSALNLPNPPGSSSEPLTIHVYGEKNAKFAYIPDHLEFIVFELLLNAFRATVSSAVQRSVNLASLPIEVQIASSATHITIRISDQAGGILPPWRPSIPDDDDETLPPTVSRREMFSFVNMATANASLKQLISSTDGTMEGKVREQVDQANDQCHILSSSLPSSASHPTNTKGFEQIQEARLRIGLPLSSIYAQFLGGSLEMYSIPGFSDIVLCIPKLGTTTEPY</sequence>
<dbReference type="Pfam" id="PF10436">
    <property type="entry name" value="BCDHK_Adom3"/>
    <property type="match status" value="1"/>
</dbReference>
<gene>
    <name evidence="9" type="ORF">PTTG_06139</name>
</gene>
<dbReference type="SUPFAM" id="SSF69012">
    <property type="entry name" value="alpha-ketoacid dehydrogenase kinase, N-terminal domain"/>
    <property type="match status" value="1"/>
</dbReference>
<evidence type="ECO:0000259" key="8">
    <source>
        <dbReference type="Pfam" id="PF10436"/>
    </source>
</evidence>
<evidence type="ECO:0000313" key="10">
    <source>
        <dbReference type="EnsemblFungi" id="PTTG_06139-t43_1-p1"/>
    </source>
</evidence>
<feature type="domain" description="Branched-chain alpha-ketoacid dehydrogenase kinase/Pyruvate dehydrogenase kinase N-terminal" evidence="8">
    <location>
        <begin position="76"/>
        <end position="249"/>
    </location>
</feature>
<dbReference type="VEuPathDB" id="FungiDB:PTTG_06139"/>
<dbReference type="STRING" id="630390.A0A180H2E9"/>
<dbReference type="InterPro" id="IPR039028">
    <property type="entry name" value="BCKD/PDK"/>
</dbReference>
<keyword evidence="3 7" id="KW-0547">Nucleotide-binding</keyword>
<evidence type="ECO:0000313" key="11">
    <source>
        <dbReference type="Proteomes" id="UP000005240"/>
    </source>
</evidence>
<keyword evidence="5 7" id="KW-0067">ATP-binding</keyword>
<dbReference type="InterPro" id="IPR018955">
    <property type="entry name" value="BCDHK/PDK_N"/>
</dbReference>
<evidence type="ECO:0000256" key="5">
    <source>
        <dbReference type="ARBA" id="ARBA00022840"/>
    </source>
</evidence>
<dbReference type="Proteomes" id="UP000005240">
    <property type="component" value="Unassembled WGS sequence"/>
</dbReference>
<dbReference type="InterPro" id="IPR036890">
    <property type="entry name" value="HATPase_C_sf"/>
</dbReference>
<dbReference type="PANTHER" id="PTHR11947:SF25">
    <property type="entry name" value="[PYRUVATE DEHYDROGENASE (ACETYL-TRANSFERRING)] KINASE 2, MITOCHONDRIAL"/>
    <property type="match status" value="1"/>
</dbReference>